<organism evidence="2 3">
    <name type="scientific">Puccinia graminis f. sp. tritici</name>
    <dbReference type="NCBI Taxonomy" id="56615"/>
    <lineage>
        <taxon>Eukaryota</taxon>
        <taxon>Fungi</taxon>
        <taxon>Dikarya</taxon>
        <taxon>Basidiomycota</taxon>
        <taxon>Pucciniomycotina</taxon>
        <taxon>Pucciniomycetes</taxon>
        <taxon>Pucciniales</taxon>
        <taxon>Pucciniaceae</taxon>
        <taxon>Puccinia</taxon>
    </lineage>
</organism>
<gene>
    <name evidence="2" type="ORF">PGT21_031021</name>
</gene>
<reference evidence="2 3" key="1">
    <citation type="submission" date="2019-05" db="EMBL/GenBank/DDBJ databases">
        <title>Emergence of the Ug99 lineage of the wheat stem rust pathogen through somatic hybridization.</title>
        <authorList>
            <person name="Li F."/>
            <person name="Upadhyaya N.M."/>
            <person name="Sperschneider J."/>
            <person name="Matny O."/>
            <person name="Nguyen-Phuc H."/>
            <person name="Mago R."/>
            <person name="Raley C."/>
            <person name="Miller M.E."/>
            <person name="Silverstein K.A.T."/>
            <person name="Henningsen E."/>
            <person name="Hirsch C.D."/>
            <person name="Visser B."/>
            <person name="Pretorius Z.A."/>
            <person name="Steffenson B.J."/>
            <person name="Schwessinger B."/>
            <person name="Dodds P.N."/>
            <person name="Figueroa M."/>
        </authorList>
    </citation>
    <scope>NUCLEOTIDE SEQUENCE [LARGE SCALE GENOMIC DNA]</scope>
    <source>
        <strain evidence="2">21-0</strain>
    </source>
</reference>
<accession>A0A5B0P435</accession>
<proteinExistence type="predicted"/>
<protein>
    <submittedName>
        <fullName evidence="2">Uncharacterized protein</fullName>
    </submittedName>
</protein>
<comment type="caution">
    <text evidence="2">The sequence shown here is derived from an EMBL/GenBank/DDBJ whole genome shotgun (WGS) entry which is preliminary data.</text>
</comment>
<name>A0A5B0P435_PUCGR</name>
<dbReference type="AlphaFoldDB" id="A0A5B0P435"/>
<evidence type="ECO:0000313" key="2">
    <source>
        <dbReference type="EMBL" id="KAA1094829.1"/>
    </source>
</evidence>
<feature type="region of interest" description="Disordered" evidence="1">
    <location>
        <begin position="1"/>
        <end position="93"/>
    </location>
</feature>
<keyword evidence="3" id="KW-1185">Reference proteome</keyword>
<evidence type="ECO:0000256" key="1">
    <source>
        <dbReference type="SAM" id="MobiDB-lite"/>
    </source>
</evidence>
<dbReference type="Proteomes" id="UP000324748">
    <property type="component" value="Unassembled WGS sequence"/>
</dbReference>
<sequence length="93" mass="9794">MGGPIGDVGGFRLSGPTAGFSESFSIDGYVAGPTSDSRSEAAHQQTAEPQAGPRGTPGVKERNNNPHRRTPVAICESPRTDLEHRKPNSPARI</sequence>
<dbReference type="EMBL" id="VSWC01000079">
    <property type="protein sequence ID" value="KAA1094829.1"/>
    <property type="molecule type" value="Genomic_DNA"/>
</dbReference>
<evidence type="ECO:0000313" key="3">
    <source>
        <dbReference type="Proteomes" id="UP000324748"/>
    </source>
</evidence>